<dbReference type="Proteomes" id="UP001152799">
    <property type="component" value="Chromosome 12"/>
</dbReference>
<name>A0A9N9QFN5_9CUCU</name>
<protein>
    <submittedName>
        <fullName evidence="1">Uncharacterized protein</fullName>
    </submittedName>
</protein>
<evidence type="ECO:0000313" key="2">
    <source>
        <dbReference type="Proteomes" id="UP001152799"/>
    </source>
</evidence>
<sequence length="72" mass="8603">MPRATRCSNMRHLSMTMLTSFWRHLTRLLVTRSQSTIPQNLSKQDVFYLQRNMDEVMKSTPKQNLYGLYGRH</sequence>
<dbReference type="EMBL" id="OU892288">
    <property type="protein sequence ID" value="CAG9762793.1"/>
    <property type="molecule type" value="Genomic_DNA"/>
</dbReference>
<dbReference type="AlphaFoldDB" id="A0A9N9QFN5"/>
<keyword evidence="2" id="KW-1185">Reference proteome</keyword>
<gene>
    <name evidence="1" type="ORF">CEUTPL_LOCUS3466</name>
</gene>
<organism evidence="1 2">
    <name type="scientific">Ceutorhynchus assimilis</name>
    <name type="common">cabbage seed weevil</name>
    <dbReference type="NCBI Taxonomy" id="467358"/>
    <lineage>
        <taxon>Eukaryota</taxon>
        <taxon>Metazoa</taxon>
        <taxon>Ecdysozoa</taxon>
        <taxon>Arthropoda</taxon>
        <taxon>Hexapoda</taxon>
        <taxon>Insecta</taxon>
        <taxon>Pterygota</taxon>
        <taxon>Neoptera</taxon>
        <taxon>Endopterygota</taxon>
        <taxon>Coleoptera</taxon>
        <taxon>Polyphaga</taxon>
        <taxon>Cucujiformia</taxon>
        <taxon>Curculionidae</taxon>
        <taxon>Ceutorhynchinae</taxon>
        <taxon>Ceutorhynchus</taxon>
    </lineage>
</organism>
<accession>A0A9N9QFN5</accession>
<reference evidence="1" key="1">
    <citation type="submission" date="2022-01" db="EMBL/GenBank/DDBJ databases">
        <authorList>
            <person name="King R."/>
        </authorList>
    </citation>
    <scope>NUCLEOTIDE SEQUENCE</scope>
</reference>
<evidence type="ECO:0000313" key="1">
    <source>
        <dbReference type="EMBL" id="CAG9762793.1"/>
    </source>
</evidence>
<proteinExistence type="predicted"/>